<sequence length="149" mass="17843">MKTRTKSEMNKIRDIAEDYYIRLGKKGRDIADMLGVTEQTIIAWKKGRDGERTWDERKRDMELTPLKIRELILQEAHKTLSGQKSELDADRLAKLMAAYDRLSKKTNPRTVMDVFMMFDNWMTDEEPDLVVKFTEYHRRFLFYIIERES</sequence>
<name>A0ABV9KRF3_9BACT</name>
<keyword evidence="2" id="KW-1185">Reference proteome</keyword>
<dbReference type="Proteomes" id="UP001596023">
    <property type="component" value="Unassembled WGS sequence"/>
</dbReference>
<proteinExistence type="predicted"/>
<organism evidence="1 2">
    <name type="scientific">Dysgonomonas termitidis</name>
    <dbReference type="NCBI Taxonomy" id="1516126"/>
    <lineage>
        <taxon>Bacteria</taxon>
        <taxon>Pseudomonadati</taxon>
        <taxon>Bacteroidota</taxon>
        <taxon>Bacteroidia</taxon>
        <taxon>Bacteroidales</taxon>
        <taxon>Dysgonomonadaceae</taxon>
        <taxon>Dysgonomonas</taxon>
    </lineage>
</organism>
<accession>A0ABV9KRF3</accession>
<evidence type="ECO:0008006" key="3">
    <source>
        <dbReference type="Google" id="ProtNLM"/>
    </source>
</evidence>
<comment type="caution">
    <text evidence="1">The sequence shown here is derived from an EMBL/GenBank/DDBJ whole genome shotgun (WGS) entry which is preliminary data.</text>
</comment>
<reference evidence="2" key="1">
    <citation type="journal article" date="2019" name="Int. J. Syst. Evol. Microbiol.">
        <title>The Global Catalogue of Microorganisms (GCM) 10K type strain sequencing project: providing services to taxonomists for standard genome sequencing and annotation.</title>
        <authorList>
            <consortium name="The Broad Institute Genomics Platform"/>
            <consortium name="The Broad Institute Genome Sequencing Center for Infectious Disease"/>
            <person name="Wu L."/>
            <person name="Ma J."/>
        </authorList>
    </citation>
    <scope>NUCLEOTIDE SEQUENCE [LARGE SCALE GENOMIC DNA]</scope>
    <source>
        <strain evidence="2">CCUG 66188</strain>
    </source>
</reference>
<dbReference type="EMBL" id="JBHSGN010000024">
    <property type="protein sequence ID" value="MFC4672745.1"/>
    <property type="molecule type" value="Genomic_DNA"/>
</dbReference>
<evidence type="ECO:0000313" key="1">
    <source>
        <dbReference type="EMBL" id="MFC4672745.1"/>
    </source>
</evidence>
<dbReference type="RefSeq" id="WP_379993949.1">
    <property type="nucleotide sequence ID" value="NZ_JBHSGN010000024.1"/>
</dbReference>
<gene>
    <name evidence="1" type="ORF">ACFO6W_03455</name>
</gene>
<protein>
    <recommendedName>
        <fullName evidence="3">DUF1804 family protein</fullName>
    </recommendedName>
</protein>
<evidence type="ECO:0000313" key="2">
    <source>
        <dbReference type="Proteomes" id="UP001596023"/>
    </source>
</evidence>